<evidence type="ECO:0000313" key="2">
    <source>
        <dbReference type="Proteomes" id="UP001497453"/>
    </source>
</evidence>
<dbReference type="Pfam" id="PF05821">
    <property type="entry name" value="NDUF_B8"/>
    <property type="match status" value="1"/>
</dbReference>
<protein>
    <submittedName>
        <fullName evidence="1">Uncharacterized protein</fullName>
    </submittedName>
</protein>
<dbReference type="InterPro" id="IPR008699">
    <property type="entry name" value="NDUFB8"/>
</dbReference>
<accession>A0ABP1E9P0</accession>
<dbReference type="EMBL" id="OZ037952">
    <property type="protein sequence ID" value="CAL1716685.1"/>
    <property type="molecule type" value="Genomic_DNA"/>
</dbReference>
<keyword evidence="2" id="KW-1185">Reference proteome</keyword>
<sequence>MQAATLAARRVAQRRPAALTSLAKCSVRTYATPVPYLKEEEDPQLADYPRVPAISKQTRPAKGWDDPQMRRNFGEPLHENEEAFSMWGPDIPLVPPNVALKQSSIAVLGFVIFGLVVKFALIPDRPAVPREYPFSGLVNELGGLEENKARPEHESEPEE</sequence>
<gene>
    <name evidence="1" type="ORF">GFSPODELE1_LOCUS10873</name>
</gene>
<organism evidence="1 2">
    <name type="scientific">Somion occarium</name>
    <dbReference type="NCBI Taxonomy" id="3059160"/>
    <lineage>
        <taxon>Eukaryota</taxon>
        <taxon>Fungi</taxon>
        <taxon>Dikarya</taxon>
        <taxon>Basidiomycota</taxon>
        <taxon>Agaricomycotina</taxon>
        <taxon>Agaricomycetes</taxon>
        <taxon>Polyporales</taxon>
        <taxon>Cerrenaceae</taxon>
        <taxon>Somion</taxon>
    </lineage>
</organism>
<reference evidence="2" key="1">
    <citation type="submission" date="2024-04" db="EMBL/GenBank/DDBJ databases">
        <authorList>
            <person name="Shaw F."/>
            <person name="Minotto A."/>
        </authorList>
    </citation>
    <scope>NUCLEOTIDE SEQUENCE [LARGE SCALE GENOMIC DNA]</scope>
</reference>
<dbReference type="PANTHER" id="PTHR12840:SF1">
    <property type="entry name" value="NADH DEHYDROGENASE [UBIQUINONE] 1 BETA SUBCOMPLEX SUBUNIT 8, MITOCHONDRIAL"/>
    <property type="match status" value="1"/>
</dbReference>
<proteinExistence type="predicted"/>
<dbReference type="PANTHER" id="PTHR12840">
    <property type="entry name" value="NADH-UBIQUINONE OXIDOREDUCTASE ASHI SUBUNIT"/>
    <property type="match status" value="1"/>
</dbReference>
<evidence type="ECO:0000313" key="1">
    <source>
        <dbReference type="EMBL" id="CAL1716685.1"/>
    </source>
</evidence>
<name>A0ABP1E9P0_9APHY</name>
<dbReference type="Proteomes" id="UP001497453">
    <property type="component" value="Chromosome 9"/>
</dbReference>